<sequence length="486" mass="50065">MRAGLLALGVTAAGTAMAEDLDVRVGVDYLLRRQSTVTAFQYSTVTKDIGDGFHIGQSVYSAAWGDAGGLFIGGFDAFKRFQITDTTSIDVGGFVGGGGGAIVVVGDGLMTKPQVTINQAFASGFMAHLGVGWTRVTGSPIDTPSLTFAVSRRIGTALDIGHSNARPAAGVVIASVSGMGRYYYPMSSSRRNGAGVMNPMYLVGAEFTFRDLSMDHWEFFFSAMGAGYGDGSGYAEWLAGPRYYTNPFLGGRVRGFADVGAGFAGGGDVDTGGGLMVAASAGVDVSLFRGLHVETGVMGIGAPTGDFRAASAFVRGAFRFDDPASNVTGVDGGPAHHWRFSTGLSYQFSHPGFRAPGHKFTGSDPVLVETGADLFFGDRFYVNGGGYTVVDGNSGGFAMGTVGIGLEFPLGDRVSVAGEVFGGAAAGGGINTSGGLIYGAKAELDYKVSDSFTLSGGVGKWYSLGGAQPVTLHGAVKIPFTTFHAD</sequence>
<comment type="caution">
    <text evidence="1">The sequence shown here is derived from an EMBL/GenBank/DDBJ whole genome shotgun (WGS) entry which is preliminary data.</text>
</comment>
<evidence type="ECO:0000313" key="2">
    <source>
        <dbReference type="Proteomes" id="UP001144205"/>
    </source>
</evidence>
<accession>A0ABQ5LSJ8</accession>
<name>A0ABQ5LSJ8_9RHOB</name>
<keyword evidence="2" id="KW-1185">Reference proteome</keyword>
<reference evidence="1" key="1">
    <citation type="journal article" date="2023" name="Int. J. Syst. Evol. Microbiol.">
        <title>Sinisalibacter aestuarii sp. nov., isolated from estuarine sediment of the Arakawa River.</title>
        <authorList>
            <person name="Arafat S.T."/>
            <person name="Hirano S."/>
            <person name="Sato A."/>
            <person name="Takeuchi K."/>
            <person name="Yasuda T."/>
            <person name="Terahara T."/>
            <person name="Hamada M."/>
            <person name="Kobayashi T."/>
        </authorList>
    </citation>
    <scope>NUCLEOTIDE SEQUENCE</scope>
    <source>
        <strain evidence="1">B-399</strain>
    </source>
</reference>
<protein>
    <submittedName>
        <fullName evidence="1">Uncharacterized protein</fullName>
    </submittedName>
</protein>
<evidence type="ECO:0000313" key="1">
    <source>
        <dbReference type="EMBL" id="GKY87291.1"/>
    </source>
</evidence>
<dbReference type="EMBL" id="BROH01000002">
    <property type="protein sequence ID" value="GKY87291.1"/>
    <property type="molecule type" value="Genomic_DNA"/>
</dbReference>
<proteinExistence type="predicted"/>
<gene>
    <name evidence="1" type="ORF">STA1M1_11600</name>
</gene>
<dbReference type="Proteomes" id="UP001144205">
    <property type="component" value="Unassembled WGS sequence"/>
</dbReference>
<organism evidence="1 2">
    <name type="scientific">Sinisalibacter aestuarii</name>
    <dbReference type="NCBI Taxonomy" id="2949426"/>
    <lineage>
        <taxon>Bacteria</taxon>
        <taxon>Pseudomonadati</taxon>
        <taxon>Pseudomonadota</taxon>
        <taxon>Alphaproteobacteria</taxon>
        <taxon>Rhodobacterales</taxon>
        <taxon>Roseobacteraceae</taxon>
        <taxon>Sinisalibacter</taxon>
    </lineage>
</organism>